<dbReference type="AlphaFoldDB" id="A0A4P6X239"/>
<name>A0A4P6X239_HYDPS</name>
<accession>A0A4P6X239</accession>
<dbReference type="KEGG" id="hpse:HPF_23390"/>
<organism evidence="1 2">
    <name type="scientific">Hydrogenophaga pseudoflava</name>
    <name type="common">Pseudomonas carboxydoflava</name>
    <dbReference type="NCBI Taxonomy" id="47421"/>
    <lineage>
        <taxon>Bacteria</taxon>
        <taxon>Pseudomonadati</taxon>
        <taxon>Pseudomonadota</taxon>
        <taxon>Betaproteobacteria</taxon>
        <taxon>Burkholderiales</taxon>
        <taxon>Comamonadaceae</taxon>
        <taxon>Hydrogenophaga</taxon>
    </lineage>
</organism>
<reference evidence="1 2" key="1">
    <citation type="submission" date="2019-03" db="EMBL/GenBank/DDBJ databases">
        <authorList>
            <person name="Sebastian G."/>
            <person name="Baumann P."/>
            <person name="Ruckert C."/>
            <person name="Kalinowski J."/>
            <person name="Nebel B."/>
            <person name="Takors R."/>
            <person name="Blombach B."/>
        </authorList>
    </citation>
    <scope>NUCLEOTIDE SEQUENCE [LARGE SCALE GENOMIC DNA]</scope>
    <source>
        <strain evidence="1 2">DSM 1084</strain>
        <plasmid evidence="1 2">pDSM1084</plasmid>
    </source>
</reference>
<geneLocation type="plasmid" evidence="1 2">
    <name>pDSM1084</name>
</geneLocation>
<evidence type="ECO:0000313" key="1">
    <source>
        <dbReference type="EMBL" id="QBM30652.1"/>
    </source>
</evidence>
<protein>
    <submittedName>
        <fullName evidence="1">Uncharacterized protein</fullName>
    </submittedName>
</protein>
<keyword evidence="2" id="KW-1185">Reference proteome</keyword>
<sequence>MGAHRFALGSVQSLADLQESPLMLDTKGIFADDIAKACKIPVERFTGSLVLGVIGDLREVWVTRNPDPSLMQAKFKRVF</sequence>
<dbReference type="EMBL" id="CP037868">
    <property type="protein sequence ID" value="QBM30652.1"/>
    <property type="molecule type" value="Genomic_DNA"/>
</dbReference>
<keyword evidence="1" id="KW-0614">Plasmid</keyword>
<evidence type="ECO:0000313" key="2">
    <source>
        <dbReference type="Proteomes" id="UP000293912"/>
    </source>
</evidence>
<dbReference type="Proteomes" id="UP000293912">
    <property type="component" value="Plasmid pDSM1084"/>
</dbReference>
<proteinExistence type="predicted"/>
<gene>
    <name evidence="1" type="ORF">HPF_23390</name>
</gene>